<accession>A0A9W9IBE4</accession>
<protein>
    <submittedName>
        <fullName evidence="2">Uncharacterized protein</fullName>
    </submittedName>
</protein>
<keyword evidence="3" id="KW-1185">Reference proteome</keyword>
<feature type="region of interest" description="Disordered" evidence="1">
    <location>
        <begin position="41"/>
        <end position="115"/>
    </location>
</feature>
<gene>
    <name evidence="2" type="ORF">N7482_000425</name>
</gene>
<comment type="caution">
    <text evidence="2">The sequence shown here is derived from an EMBL/GenBank/DDBJ whole genome shotgun (WGS) entry which is preliminary data.</text>
</comment>
<reference evidence="2" key="1">
    <citation type="submission" date="2022-11" db="EMBL/GenBank/DDBJ databases">
        <authorList>
            <person name="Petersen C."/>
        </authorList>
    </citation>
    <scope>NUCLEOTIDE SEQUENCE</scope>
    <source>
        <strain evidence="2">IBT 26290</strain>
    </source>
</reference>
<feature type="compositionally biased region" description="Basic and acidic residues" evidence="1">
    <location>
        <begin position="41"/>
        <end position="63"/>
    </location>
</feature>
<evidence type="ECO:0000313" key="3">
    <source>
        <dbReference type="Proteomes" id="UP001149163"/>
    </source>
</evidence>
<dbReference type="Proteomes" id="UP001149163">
    <property type="component" value="Unassembled WGS sequence"/>
</dbReference>
<feature type="compositionally biased region" description="Polar residues" evidence="1">
    <location>
        <begin position="829"/>
        <end position="842"/>
    </location>
</feature>
<sequence>MDDVQTTARWANRVLRPLTSIYRRLEKHQETLAIIAADSRAQEHNTDIDTHPQDTSEVVKARDNCSGSDADENDPVWIPGKKPDQRRVRHRYSSRGDRRGGKKRSRLSIHSPEAHRTLPGAIELATPMITGKRWEAPSSACAQLSAEQIKPTNPQGQLQAFRDKYPLHKSPWQELLDQSGDTRFANIAHNLDRILQNFLCNTRITKYDVHDAPTKPGRGARSLMSMVVRRLPEFIANEQDAQDKLEEHGDEDMCDAYFTELELFYAPHGRGWKPLREAVRAQGIHLVSAMILNKWLTDPIACALIEKCRYHEPDACESLLSTFLSTRTNYHYPVALKPPADSALPGDPVQLLRKYAHYGPAHRSYIFDELSKLLIRRVLPPEWMATKLWTSWMTRATISFSKRDDDCTAASRLIEAVLVSASNVRPTATAPISKKRCPERYSMDGGRQAQPSSNSLMDQPGFSRNCPVPVEDALSNHVASLLAALCGMHISRSRELDGSEPFNGTNAGHIINYLSFALEKDVESKPQSHVVYLASHQLLRRGCILLADCLLQCNNAILGSDPQNAVGSTPGIERYCKTLASRSDLVKELALFVRQAFRCFGSTTDDERRHMGQEVRRMVSRLPRLTDATALSTLLGRVAVEAAMEFAEGTGEPDDHVWAVEVQETVISLQSLKEPSSKSAADEPEEQRQRKDCFRWEESIGEWVARTPAVKLNPVPIVMPRGRRSLTARPMAYIPCSTDSSSPESDRFEKPASSLTSSPPSGGIKRTFECTDSSPLQPAKRRRPAPVIVKNPENRGRRRSGPSSATIASKSPSLEPVPSQRRVLRDLSNRNPTNRAASTNEKPATKLEVVIFNKKKFEMKEGSIQSAPKPEPEPAEKQIYRAVERRRPGRPRIPALPTPAPRVMTRRQSTVVPCSTDGSDDELSFI</sequence>
<feature type="compositionally biased region" description="Polar residues" evidence="1">
    <location>
        <begin position="906"/>
        <end position="917"/>
    </location>
</feature>
<proteinExistence type="predicted"/>
<evidence type="ECO:0000256" key="1">
    <source>
        <dbReference type="SAM" id="MobiDB-lite"/>
    </source>
</evidence>
<name>A0A9W9IBE4_9EURO</name>
<feature type="region of interest" description="Disordered" evidence="1">
    <location>
        <begin position="439"/>
        <end position="458"/>
    </location>
</feature>
<feature type="region of interest" description="Disordered" evidence="1">
    <location>
        <begin position="671"/>
        <end position="691"/>
    </location>
</feature>
<evidence type="ECO:0000313" key="2">
    <source>
        <dbReference type="EMBL" id="KAJ5174548.1"/>
    </source>
</evidence>
<reference evidence="2" key="2">
    <citation type="journal article" date="2023" name="IMA Fungus">
        <title>Comparative genomic study of the Penicillium genus elucidates a diverse pangenome and 15 lateral gene transfer events.</title>
        <authorList>
            <person name="Petersen C."/>
            <person name="Sorensen T."/>
            <person name="Nielsen M.R."/>
            <person name="Sondergaard T.E."/>
            <person name="Sorensen J.L."/>
            <person name="Fitzpatrick D.A."/>
            <person name="Frisvad J.C."/>
            <person name="Nielsen K.L."/>
        </authorList>
    </citation>
    <scope>NUCLEOTIDE SEQUENCE</scope>
    <source>
        <strain evidence="2">IBT 26290</strain>
    </source>
</reference>
<dbReference type="OrthoDB" id="4159838at2759"/>
<dbReference type="GeneID" id="81421726"/>
<dbReference type="AlphaFoldDB" id="A0A9W9IBE4"/>
<feature type="region of interest" description="Disordered" evidence="1">
    <location>
        <begin position="730"/>
        <end position="844"/>
    </location>
</feature>
<dbReference type="EMBL" id="JAPQKN010000001">
    <property type="protein sequence ID" value="KAJ5174548.1"/>
    <property type="molecule type" value="Genomic_DNA"/>
</dbReference>
<feature type="region of interest" description="Disordered" evidence="1">
    <location>
        <begin position="885"/>
        <end position="926"/>
    </location>
</feature>
<organism evidence="2 3">
    <name type="scientific">Penicillium canariense</name>
    <dbReference type="NCBI Taxonomy" id="189055"/>
    <lineage>
        <taxon>Eukaryota</taxon>
        <taxon>Fungi</taxon>
        <taxon>Dikarya</taxon>
        <taxon>Ascomycota</taxon>
        <taxon>Pezizomycotina</taxon>
        <taxon>Eurotiomycetes</taxon>
        <taxon>Eurotiomycetidae</taxon>
        <taxon>Eurotiales</taxon>
        <taxon>Aspergillaceae</taxon>
        <taxon>Penicillium</taxon>
    </lineage>
</organism>
<feature type="compositionally biased region" description="Polar residues" evidence="1">
    <location>
        <begin position="801"/>
        <end position="812"/>
    </location>
</feature>
<dbReference type="RefSeq" id="XP_056546156.1">
    <property type="nucleotide sequence ID" value="XM_056682550.1"/>
</dbReference>